<reference evidence="2 3" key="1">
    <citation type="journal article" date="2016" name="Nat. Commun.">
        <title>Thousands of microbial genomes shed light on interconnected biogeochemical processes in an aquifer system.</title>
        <authorList>
            <person name="Anantharaman K."/>
            <person name="Brown C.T."/>
            <person name="Hug L.A."/>
            <person name="Sharon I."/>
            <person name="Castelle C.J."/>
            <person name="Probst A.J."/>
            <person name="Thomas B.C."/>
            <person name="Singh A."/>
            <person name="Wilkins M.J."/>
            <person name="Karaoz U."/>
            <person name="Brodie E.L."/>
            <person name="Williams K.H."/>
            <person name="Hubbard S.S."/>
            <person name="Banfield J.F."/>
        </authorList>
    </citation>
    <scope>NUCLEOTIDE SEQUENCE [LARGE SCALE GENOMIC DNA]</scope>
</reference>
<dbReference type="Proteomes" id="UP000176678">
    <property type="component" value="Unassembled WGS sequence"/>
</dbReference>
<dbReference type="EMBL" id="MGES01000008">
    <property type="protein sequence ID" value="OGL89295.1"/>
    <property type="molecule type" value="Genomic_DNA"/>
</dbReference>
<dbReference type="AlphaFoldDB" id="A0A1F7VFM2"/>
<name>A0A1F7VFM2_9BACT</name>
<feature type="coiled-coil region" evidence="1">
    <location>
        <begin position="2"/>
        <end position="36"/>
    </location>
</feature>
<gene>
    <name evidence="2" type="ORF">A3H75_01565</name>
</gene>
<sequence length="119" mass="13701">MKERAGRKIDAARRALDKTEARLKEQREQYGEESVEFVMPAFNRAKEAIKNAASLYETGDYQKAFEMAKDAARIAAHLKVYAPIAGKRSKVQMTDDNQLRLHILPPYKDDFKPKEKKDD</sequence>
<evidence type="ECO:0008006" key="4">
    <source>
        <dbReference type="Google" id="ProtNLM"/>
    </source>
</evidence>
<evidence type="ECO:0000256" key="1">
    <source>
        <dbReference type="SAM" id="Coils"/>
    </source>
</evidence>
<accession>A0A1F7VFM2</accession>
<organism evidence="2 3">
    <name type="scientific">Candidatus Uhrbacteria bacterium RIFCSPLOWO2_02_FULL_51_9</name>
    <dbReference type="NCBI Taxonomy" id="1802410"/>
    <lineage>
        <taxon>Bacteria</taxon>
        <taxon>Candidatus Uhriibacteriota</taxon>
    </lineage>
</organism>
<protein>
    <recommendedName>
        <fullName evidence="4">DUF4398 domain-containing protein</fullName>
    </recommendedName>
</protein>
<keyword evidence="1" id="KW-0175">Coiled coil</keyword>
<proteinExistence type="predicted"/>
<evidence type="ECO:0000313" key="2">
    <source>
        <dbReference type="EMBL" id="OGL89295.1"/>
    </source>
</evidence>
<comment type="caution">
    <text evidence="2">The sequence shown here is derived from an EMBL/GenBank/DDBJ whole genome shotgun (WGS) entry which is preliminary data.</text>
</comment>
<evidence type="ECO:0000313" key="3">
    <source>
        <dbReference type="Proteomes" id="UP000176678"/>
    </source>
</evidence>